<dbReference type="EMBL" id="VIGB01000003">
    <property type="protein sequence ID" value="TQF04064.1"/>
    <property type="molecule type" value="Genomic_DNA"/>
</dbReference>
<gene>
    <name evidence="2" type="ORF">E6W39_19810</name>
</gene>
<feature type="transmembrane region" description="Helical" evidence="1">
    <location>
        <begin position="260"/>
        <end position="282"/>
    </location>
</feature>
<accession>A0A540W6V3</accession>
<evidence type="ECO:0000313" key="2">
    <source>
        <dbReference type="EMBL" id="TQF04064.1"/>
    </source>
</evidence>
<name>A0A540W6V3_9ACTN</name>
<feature type="transmembrane region" description="Helical" evidence="1">
    <location>
        <begin position="113"/>
        <end position="136"/>
    </location>
</feature>
<reference evidence="2 3" key="1">
    <citation type="submission" date="2019-06" db="EMBL/GenBank/DDBJ databases">
        <title>Description of Kitasatospora acidophila sp. nov. isolated from pine grove soil, and reclassification of Streptomyces novaecaesareae to Kitasatospora novaeceasareae comb. nov.</title>
        <authorList>
            <person name="Kim M.J."/>
        </authorList>
    </citation>
    <scope>NUCLEOTIDE SEQUENCE [LARGE SCALE GENOMIC DNA]</scope>
    <source>
        <strain evidence="2 3">MMS16-CNU292</strain>
    </source>
</reference>
<evidence type="ECO:0000256" key="1">
    <source>
        <dbReference type="SAM" id="Phobius"/>
    </source>
</evidence>
<evidence type="ECO:0008006" key="4">
    <source>
        <dbReference type="Google" id="ProtNLM"/>
    </source>
</evidence>
<protein>
    <recommendedName>
        <fullName evidence="4">DUF3592 domain-containing protein</fullName>
    </recommendedName>
</protein>
<dbReference type="Proteomes" id="UP000319103">
    <property type="component" value="Unassembled WGS sequence"/>
</dbReference>
<dbReference type="OrthoDB" id="3867182at2"/>
<comment type="caution">
    <text evidence="2">The sequence shown here is derived from an EMBL/GenBank/DDBJ whole genome shotgun (WGS) entry which is preliminary data.</text>
</comment>
<keyword evidence="1" id="KW-1133">Transmembrane helix</keyword>
<keyword evidence="1" id="KW-0472">Membrane</keyword>
<dbReference type="RefSeq" id="WP_141634656.1">
    <property type="nucleotide sequence ID" value="NZ_VIGB01000003.1"/>
</dbReference>
<dbReference type="AlphaFoldDB" id="A0A540W6V3"/>
<feature type="transmembrane region" description="Helical" evidence="1">
    <location>
        <begin position="12"/>
        <end position="32"/>
    </location>
</feature>
<evidence type="ECO:0000313" key="3">
    <source>
        <dbReference type="Proteomes" id="UP000319103"/>
    </source>
</evidence>
<feature type="transmembrane region" description="Helical" evidence="1">
    <location>
        <begin position="142"/>
        <end position="161"/>
    </location>
</feature>
<keyword evidence="1" id="KW-0812">Transmembrane</keyword>
<proteinExistence type="predicted"/>
<organism evidence="2 3">
    <name type="scientific">Kitasatospora acidiphila</name>
    <dbReference type="NCBI Taxonomy" id="2567942"/>
    <lineage>
        <taxon>Bacteria</taxon>
        <taxon>Bacillati</taxon>
        <taxon>Actinomycetota</taxon>
        <taxon>Actinomycetes</taxon>
        <taxon>Kitasatosporales</taxon>
        <taxon>Streptomycetaceae</taxon>
        <taxon>Kitasatospora</taxon>
    </lineage>
</organism>
<sequence length="289" mass="30612">MSHVSHGVSLYCWWAGLVVLVIGVPAVALRLTRFARLGTEVRGTVTEVRLSRWHDTDSVHLVVRFTDPVSEREVVGRPACGRVPLAGWPGQTVAVRYLAGDPERFQVGPQTSVLDAGLTSLLLMTVGSVALVLTRWTDPDAIATSGVLAGSALALGSAALLNSRAGRREQRARLRNRGVVGPGRLVGSYLVDGGADGAHRYHPVVSFASVGGERITGVDLSTHNRHGYPADGRVVTIRHLPQDPLLFRVDSLSRPSAERAALTTATVGLVAMLACCGALITVGETLTSH</sequence>
<keyword evidence="3" id="KW-1185">Reference proteome</keyword>